<gene>
    <name evidence="2" type="ORF">BT93_L2684</name>
</gene>
<dbReference type="PANTHER" id="PTHR37180:SF2">
    <property type="entry name" value="PRECURSOR OF CEP14"/>
    <property type="match status" value="1"/>
</dbReference>
<dbReference type="GO" id="GO:0006995">
    <property type="term" value="P:cellular response to nitrogen starvation"/>
    <property type="evidence" value="ECO:0007669"/>
    <property type="project" value="InterPro"/>
</dbReference>
<dbReference type="GO" id="GO:0006970">
    <property type="term" value="P:response to osmotic stress"/>
    <property type="evidence" value="ECO:0007669"/>
    <property type="project" value="InterPro"/>
</dbReference>
<dbReference type="OrthoDB" id="1915362at2759"/>
<organism evidence="2 3">
    <name type="scientific">Corymbia citriodora subsp. variegata</name>
    <dbReference type="NCBI Taxonomy" id="360336"/>
    <lineage>
        <taxon>Eukaryota</taxon>
        <taxon>Viridiplantae</taxon>
        <taxon>Streptophyta</taxon>
        <taxon>Embryophyta</taxon>
        <taxon>Tracheophyta</taxon>
        <taxon>Spermatophyta</taxon>
        <taxon>Magnoliopsida</taxon>
        <taxon>eudicotyledons</taxon>
        <taxon>Gunneridae</taxon>
        <taxon>Pentapetalae</taxon>
        <taxon>rosids</taxon>
        <taxon>malvids</taxon>
        <taxon>Myrtales</taxon>
        <taxon>Myrtaceae</taxon>
        <taxon>Myrtoideae</taxon>
        <taxon>Eucalypteae</taxon>
        <taxon>Corymbia</taxon>
    </lineage>
</organism>
<comment type="caution">
    <text evidence="2">The sequence shown here is derived from an EMBL/GenBank/DDBJ whole genome shotgun (WGS) entry which is preliminary data.</text>
</comment>
<dbReference type="EMBL" id="MU090550">
    <property type="protein sequence ID" value="KAF7847731.1"/>
    <property type="molecule type" value="Genomic_DNA"/>
</dbReference>
<dbReference type="Gramene" id="rna-gnl|WGS:JABURB|Cocit.L2684.1">
    <property type="protein sequence ID" value="cds-KAF7847731.1"/>
    <property type="gene ID" value="gene-BT93_L2684"/>
</dbReference>
<feature type="signal peptide" evidence="1">
    <location>
        <begin position="1"/>
        <end position="25"/>
    </location>
</feature>
<evidence type="ECO:0000256" key="1">
    <source>
        <dbReference type="SAM" id="SignalP"/>
    </source>
</evidence>
<name>A0A8T0CJ70_CORYI</name>
<keyword evidence="3" id="KW-1185">Reference proteome</keyword>
<sequence>MGRSSTIALVFIAALFACSMSSSEGRMLSERTSNLHGNRRMPLSSPSLYLSALPKGTIPSSTPNKKGHSEMVEEKLVARHLGSLGRVLIESVPSPGIRH</sequence>
<dbReference type="PANTHER" id="PTHR37180">
    <property type="entry name" value="PRECURSOR OF CEP14"/>
    <property type="match status" value="1"/>
</dbReference>
<dbReference type="InterPro" id="IPR038930">
    <property type="entry name" value="CEP13/CEP14"/>
</dbReference>
<feature type="chain" id="PRO_5035817767" evidence="1">
    <location>
        <begin position="26"/>
        <end position="99"/>
    </location>
</feature>
<dbReference type="Proteomes" id="UP000806378">
    <property type="component" value="Unassembled WGS sequence"/>
</dbReference>
<evidence type="ECO:0000313" key="2">
    <source>
        <dbReference type="EMBL" id="KAF7847731.1"/>
    </source>
</evidence>
<accession>A0A8T0CJ70</accession>
<dbReference type="AlphaFoldDB" id="A0A8T0CJ70"/>
<keyword evidence="1" id="KW-0732">Signal</keyword>
<evidence type="ECO:0000313" key="3">
    <source>
        <dbReference type="Proteomes" id="UP000806378"/>
    </source>
</evidence>
<protein>
    <submittedName>
        <fullName evidence="2">Uncharacterized protein</fullName>
    </submittedName>
</protein>
<reference evidence="2" key="1">
    <citation type="submission" date="2020-05" db="EMBL/GenBank/DDBJ databases">
        <title>WGS assembly of Corymbia citriodora subspecies variegata.</title>
        <authorList>
            <person name="Barry K."/>
            <person name="Hundley H."/>
            <person name="Shu S."/>
            <person name="Jenkins J."/>
            <person name="Grimwood J."/>
            <person name="Baten A."/>
        </authorList>
    </citation>
    <scope>NUCLEOTIDE SEQUENCE</scope>
    <source>
        <strain evidence="2">CV2-018</strain>
    </source>
</reference>
<proteinExistence type="predicted"/>
<dbReference type="PROSITE" id="PS51257">
    <property type="entry name" value="PROKAR_LIPOPROTEIN"/>
    <property type="match status" value="1"/>
</dbReference>